<feature type="compositionally biased region" description="Low complexity" evidence="5">
    <location>
        <begin position="250"/>
        <end position="267"/>
    </location>
</feature>
<dbReference type="GO" id="GO:0016887">
    <property type="term" value="F:ATP hydrolysis activity"/>
    <property type="evidence" value="ECO:0007669"/>
    <property type="project" value="InterPro"/>
</dbReference>
<feature type="region of interest" description="Disordered" evidence="5">
    <location>
        <begin position="250"/>
        <end position="283"/>
    </location>
</feature>
<protein>
    <submittedName>
        <fullName evidence="7">ATP-binding cassette domain-containing protein</fullName>
    </submittedName>
</protein>
<dbReference type="Pfam" id="PF00005">
    <property type="entry name" value="ABC_tran"/>
    <property type="match status" value="1"/>
</dbReference>
<keyword evidence="8" id="KW-1185">Reference proteome</keyword>
<keyword evidence="2" id="KW-0813">Transport</keyword>
<dbReference type="GO" id="GO:0005524">
    <property type="term" value="F:ATP binding"/>
    <property type="evidence" value="ECO:0007669"/>
    <property type="project" value="UniProtKB-KW"/>
</dbReference>
<evidence type="ECO:0000313" key="7">
    <source>
        <dbReference type="EMBL" id="TYT61226.1"/>
    </source>
</evidence>
<evidence type="ECO:0000256" key="4">
    <source>
        <dbReference type="ARBA" id="ARBA00022840"/>
    </source>
</evidence>
<dbReference type="PANTHER" id="PTHR43335">
    <property type="entry name" value="ABC TRANSPORTER, ATP-BINDING PROTEIN"/>
    <property type="match status" value="1"/>
</dbReference>
<sequence>MTKRYGSDAAVEDLSLTVESGEIYGFLGPNGAGKSTTIDLLMDFVRPTEGSIRVLGMDPRADVVDVHQRVGILPDGFSVYENRTARDHLRLVIDTKGADDHPEELLERVGLADAIDDDAGGYSRGMGQRLALAMALVGDPDLLILDEPFSGLDPHGVRTVREIAHAENDRGATVFFSSHVLGQVELVCDRMGILHEGELVAEGTLEELRAEAPVTTELELVVDGDVERARRAASGVSGVVDASVSMDGDASSAEVSSAEAEASPAGADPVSAGTEVESASSSRTATATVADTVVVRLESAESHDDVIAAVEETGVAVTRTNVDEPSVESIFVAQTEAASGGGLR</sequence>
<proteinExistence type="inferred from homology"/>
<dbReference type="InterPro" id="IPR003439">
    <property type="entry name" value="ABC_transporter-like_ATP-bd"/>
</dbReference>
<dbReference type="SMART" id="SM00382">
    <property type="entry name" value="AAA"/>
    <property type="match status" value="1"/>
</dbReference>
<evidence type="ECO:0000256" key="5">
    <source>
        <dbReference type="SAM" id="MobiDB-lite"/>
    </source>
</evidence>
<keyword evidence="4 7" id="KW-0067">ATP-binding</keyword>
<dbReference type="PANTHER" id="PTHR43335:SF4">
    <property type="entry name" value="ABC TRANSPORTER, ATP-BINDING PROTEIN"/>
    <property type="match status" value="1"/>
</dbReference>
<dbReference type="CDD" id="cd03230">
    <property type="entry name" value="ABC_DR_subfamily_A"/>
    <property type="match status" value="1"/>
</dbReference>
<evidence type="ECO:0000256" key="2">
    <source>
        <dbReference type="ARBA" id="ARBA00022448"/>
    </source>
</evidence>
<name>A0A5D5AHM0_9EURY</name>
<evidence type="ECO:0000313" key="8">
    <source>
        <dbReference type="Proteomes" id="UP000324104"/>
    </source>
</evidence>
<accession>A0A5D5AHM0</accession>
<dbReference type="AlphaFoldDB" id="A0A5D5AHM0"/>
<dbReference type="SUPFAM" id="SSF52540">
    <property type="entry name" value="P-loop containing nucleoside triphosphate hydrolases"/>
    <property type="match status" value="1"/>
</dbReference>
<evidence type="ECO:0000256" key="3">
    <source>
        <dbReference type="ARBA" id="ARBA00022741"/>
    </source>
</evidence>
<dbReference type="PROSITE" id="PS50893">
    <property type="entry name" value="ABC_TRANSPORTER_2"/>
    <property type="match status" value="1"/>
</dbReference>
<dbReference type="Gene3D" id="3.40.50.300">
    <property type="entry name" value="P-loop containing nucleotide triphosphate hydrolases"/>
    <property type="match status" value="1"/>
</dbReference>
<keyword evidence="3" id="KW-0547">Nucleotide-binding</keyword>
<evidence type="ECO:0000256" key="1">
    <source>
        <dbReference type="ARBA" id="ARBA00005417"/>
    </source>
</evidence>
<comment type="similarity">
    <text evidence="1">Belongs to the ABC transporter superfamily.</text>
</comment>
<comment type="caution">
    <text evidence="7">The sequence shown here is derived from an EMBL/GenBank/DDBJ whole genome shotgun (WGS) entry which is preliminary data.</text>
</comment>
<organism evidence="7 8">
    <name type="scientific">Natrialba swarupiae</name>
    <dbReference type="NCBI Taxonomy" id="2448032"/>
    <lineage>
        <taxon>Archaea</taxon>
        <taxon>Methanobacteriati</taxon>
        <taxon>Methanobacteriota</taxon>
        <taxon>Stenosarchaea group</taxon>
        <taxon>Halobacteria</taxon>
        <taxon>Halobacteriales</taxon>
        <taxon>Natrialbaceae</taxon>
        <taxon>Natrialba</taxon>
    </lineage>
</organism>
<dbReference type="InterPro" id="IPR003593">
    <property type="entry name" value="AAA+_ATPase"/>
</dbReference>
<dbReference type="Proteomes" id="UP000324104">
    <property type="component" value="Unassembled WGS sequence"/>
</dbReference>
<feature type="domain" description="ABC transporter" evidence="6">
    <location>
        <begin position="1"/>
        <end position="221"/>
    </location>
</feature>
<evidence type="ECO:0000259" key="6">
    <source>
        <dbReference type="PROSITE" id="PS50893"/>
    </source>
</evidence>
<dbReference type="EMBL" id="VTAW01000021">
    <property type="protein sequence ID" value="TYT61226.1"/>
    <property type="molecule type" value="Genomic_DNA"/>
</dbReference>
<reference evidence="7 8" key="1">
    <citation type="submission" date="2019-08" db="EMBL/GenBank/DDBJ databases">
        <title>Archaea genome.</title>
        <authorList>
            <person name="Kajale S."/>
            <person name="Shouche Y."/>
            <person name="Deshpande N."/>
            <person name="Sharma A."/>
        </authorList>
    </citation>
    <scope>NUCLEOTIDE SEQUENCE [LARGE SCALE GENOMIC DNA]</scope>
    <source>
        <strain evidence="7 8">ESP3B_9</strain>
    </source>
</reference>
<gene>
    <name evidence="7" type="ORF">FYC77_14715</name>
</gene>
<dbReference type="InterPro" id="IPR027417">
    <property type="entry name" value="P-loop_NTPase"/>
</dbReference>
<dbReference type="RefSeq" id="WP_149082311.1">
    <property type="nucleotide sequence ID" value="NZ_VTAW01000021.1"/>
</dbReference>